<name>A0A9E7FY47_9LILI</name>
<comment type="subcellular location">
    <subcellularLocation>
        <location evidence="8">Nucleus</location>
    </subcellularLocation>
</comment>
<dbReference type="PANTHER" id="PTHR31089:SF75">
    <property type="entry name" value="CYCLIC DOF FACTOR 2"/>
    <property type="match status" value="1"/>
</dbReference>
<evidence type="ECO:0000313" key="12">
    <source>
        <dbReference type="Proteomes" id="UP001055439"/>
    </source>
</evidence>
<dbReference type="OrthoDB" id="1927254at2759"/>
<keyword evidence="5 8" id="KW-0238">DNA-binding</keyword>
<reference evidence="11" key="1">
    <citation type="submission" date="2022-05" db="EMBL/GenBank/DDBJ databases">
        <title>The Musa troglodytarum L. genome provides insights into the mechanism of non-climacteric behaviour and enrichment of carotenoids.</title>
        <authorList>
            <person name="Wang J."/>
        </authorList>
    </citation>
    <scope>NUCLEOTIDE SEQUENCE</scope>
    <source>
        <tissue evidence="11">Leaf</tissue>
    </source>
</reference>
<feature type="compositionally biased region" description="Polar residues" evidence="9">
    <location>
        <begin position="544"/>
        <end position="553"/>
    </location>
</feature>
<evidence type="ECO:0000256" key="3">
    <source>
        <dbReference type="ARBA" id="ARBA00022833"/>
    </source>
</evidence>
<evidence type="ECO:0000313" key="11">
    <source>
        <dbReference type="EMBL" id="URE05251.1"/>
    </source>
</evidence>
<evidence type="ECO:0000256" key="8">
    <source>
        <dbReference type="PROSITE-ProRule" id="PRU00071"/>
    </source>
</evidence>
<dbReference type="GO" id="GO:0008270">
    <property type="term" value="F:zinc ion binding"/>
    <property type="evidence" value="ECO:0007669"/>
    <property type="project" value="UniProtKB-KW"/>
</dbReference>
<keyword evidence="4" id="KW-0805">Transcription regulation</keyword>
<gene>
    <name evidence="11" type="ORF">MUK42_20861</name>
</gene>
<dbReference type="EMBL" id="CP097507">
    <property type="protein sequence ID" value="URE05251.1"/>
    <property type="molecule type" value="Genomic_DNA"/>
</dbReference>
<feature type="region of interest" description="Disordered" evidence="9">
    <location>
        <begin position="1"/>
        <end position="51"/>
    </location>
</feature>
<feature type="compositionally biased region" description="Low complexity" evidence="9">
    <location>
        <begin position="450"/>
        <end position="462"/>
    </location>
</feature>
<keyword evidence="6" id="KW-0804">Transcription</keyword>
<dbReference type="GO" id="GO:0005634">
    <property type="term" value="C:nucleus"/>
    <property type="evidence" value="ECO:0007669"/>
    <property type="project" value="UniProtKB-SubCell"/>
</dbReference>
<dbReference type="Pfam" id="PF02701">
    <property type="entry name" value="Zn_ribbon_Dof"/>
    <property type="match status" value="1"/>
</dbReference>
<accession>A0A9E7FY47</accession>
<evidence type="ECO:0000256" key="7">
    <source>
        <dbReference type="ARBA" id="ARBA00023242"/>
    </source>
</evidence>
<dbReference type="Proteomes" id="UP001055439">
    <property type="component" value="Chromosome 5"/>
</dbReference>
<keyword evidence="2 8" id="KW-0863">Zinc-finger</keyword>
<evidence type="ECO:0000256" key="1">
    <source>
        <dbReference type="ARBA" id="ARBA00022723"/>
    </source>
</evidence>
<feature type="region of interest" description="Disordered" evidence="9">
    <location>
        <begin position="524"/>
        <end position="553"/>
    </location>
</feature>
<protein>
    <submittedName>
        <fullName evidence="11">Zinc finger protein</fullName>
    </submittedName>
</protein>
<dbReference type="PANTHER" id="PTHR31089">
    <property type="entry name" value="CYCLIC DOF FACTOR 2"/>
    <property type="match status" value="1"/>
</dbReference>
<feature type="region of interest" description="Disordered" evidence="9">
    <location>
        <begin position="450"/>
        <end position="482"/>
    </location>
</feature>
<organism evidence="11 12">
    <name type="scientific">Musa troglodytarum</name>
    <name type="common">fe'i banana</name>
    <dbReference type="NCBI Taxonomy" id="320322"/>
    <lineage>
        <taxon>Eukaryota</taxon>
        <taxon>Viridiplantae</taxon>
        <taxon>Streptophyta</taxon>
        <taxon>Embryophyta</taxon>
        <taxon>Tracheophyta</taxon>
        <taxon>Spermatophyta</taxon>
        <taxon>Magnoliopsida</taxon>
        <taxon>Liliopsida</taxon>
        <taxon>Zingiberales</taxon>
        <taxon>Musaceae</taxon>
        <taxon>Musa</taxon>
    </lineage>
</organism>
<feature type="compositionally biased region" description="Basic and acidic residues" evidence="9">
    <location>
        <begin position="468"/>
        <end position="482"/>
    </location>
</feature>
<keyword evidence="7 8" id="KW-0539">Nucleus</keyword>
<dbReference type="InterPro" id="IPR045174">
    <property type="entry name" value="Dof"/>
</dbReference>
<evidence type="ECO:0000256" key="6">
    <source>
        <dbReference type="ARBA" id="ARBA00023163"/>
    </source>
</evidence>
<feature type="region of interest" description="Disordered" evidence="9">
    <location>
        <begin position="115"/>
        <end position="163"/>
    </location>
</feature>
<feature type="compositionally biased region" description="Basic and acidic residues" evidence="9">
    <location>
        <begin position="136"/>
        <end position="155"/>
    </location>
</feature>
<sequence length="553" mass="60067">MSDAKDPAIKLFGRTIPLPESLPPPSEEEAEQTAIPDATPATEPDDGDPRHFYPKERASLRLSGMVVCIIFKRKISLKFGDGEENLQRCGNFSISQKEDASKDVTNMEVDNITAVASSERNEGGPTGSIGLNSSNENDHDKGLSDSREEHNKSDAEGTAQAKVLRKPDKILPCPRCNSMDTKFCYYNNYNINQPRHFCKNCQRYWTAGGTTRNVPVGAGRRKSKHSAPQVRQIMLPSDGLQSAGLETSDLPHHLTLPCGSSAPTRPLIRNETALKFGTEVPLCESMASALNIREQNRNGDISFILYGKNKEPSCASSVTASNFVENGLAGNPTHIEHNGMQGYCNGITPMPQFSCYSMAPWAYPWSPGWTNVAPTVAGRCSPEFVQRPENGNPSPVPWNPPVMVGGPAFCPPSLPFWFMPASSWGCISSWPNEAWNVPCFGFNSGIHRSSSTSNSGSSGNGSPTLGKHSRDATLQGEEKTEKSLWVPKTLRIDDPDEAAKSSIWATLGIKPEVGIFKPLKSKAESKAQTSDAAHLLQANPAALSRSQSFQEST</sequence>
<dbReference type="PROSITE" id="PS01361">
    <property type="entry name" value="ZF_DOF_1"/>
    <property type="match status" value="1"/>
</dbReference>
<evidence type="ECO:0000259" key="10">
    <source>
        <dbReference type="PROSITE" id="PS50884"/>
    </source>
</evidence>
<evidence type="ECO:0000256" key="5">
    <source>
        <dbReference type="ARBA" id="ARBA00023125"/>
    </source>
</evidence>
<evidence type="ECO:0000256" key="2">
    <source>
        <dbReference type="ARBA" id="ARBA00022771"/>
    </source>
</evidence>
<dbReference type="GO" id="GO:0003677">
    <property type="term" value="F:DNA binding"/>
    <property type="evidence" value="ECO:0007669"/>
    <property type="project" value="UniProtKB-UniRule"/>
</dbReference>
<keyword evidence="12" id="KW-1185">Reference proteome</keyword>
<dbReference type="GO" id="GO:0003700">
    <property type="term" value="F:DNA-binding transcription factor activity"/>
    <property type="evidence" value="ECO:0007669"/>
    <property type="project" value="InterPro"/>
</dbReference>
<dbReference type="AlphaFoldDB" id="A0A9E7FY47"/>
<evidence type="ECO:0000256" key="9">
    <source>
        <dbReference type="SAM" id="MobiDB-lite"/>
    </source>
</evidence>
<proteinExistence type="predicted"/>
<evidence type="ECO:0000256" key="4">
    <source>
        <dbReference type="ARBA" id="ARBA00023015"/>
    </source>
</evidence>
<dbReference type="PROSITE" id="PS50884">
    <property type="entry name" value="ZF_DOF_2"/>
    <property type="match status" value="1"/>
</dbReference>
<keyword evidence="1" id="KW-0479">Metal-binding</keyword>
<feature type="domain" description="Dof-type" evidence="10">
    <location>
        <begin position="171"/>
        <end position="225"/>
    </location>
</feature>
<dbReference type="InterPro" id="IPR003851">
    <property type="entry name" value="Znf_Dof"/>
</dbReference>
<keyword evidence="3" id="KW-0862">Zinc</keyword>